<dbReference type="InterPro" id="IPR045425">
    <property type="entry name" value="DUF6508"/>
</dbReference>
<evidence type="ECO:0000313" key="2">
    <source>
        <dbReference type="Proteomes" id="UP001158067"/>
    </source>
</evidence>
<dbReference type="EMBL" id="FXUG01000010">
    <property type="protein sequence ID" value="SMP66501.1"/>
    <property type="molecule type" value="Genomic_DNA"/>
</dbReference>
<name>A0ABY1QCB8_9BACT</name>
<keyword evidence="2" id="KW-1185">Reference proteome</keyword>
<dbReference type="Pfam" id="PF20118">
    <property type="entry name" value="DUF6508"/>
    <property type="match status" value="1"/>
</dbReference>
<comment type="caution">
    <text evidence="1">The sequence shown here is derived from an EMBL/GenBank/DDBJ whole genome shotgun (WGS) entry which is preliminary data.</text>
</comment>
<proteinExistence type="predicted"/>
<evidence type="ECO:0000313" key="1">
    <source>
        <dbReference type="EMBL" id="SMP66501.1"/>
    </source>
</evidence>
<reference evidence="1 2" key="1">
    <citation type="submission" date="2017-05" db="EMBL/GenBank/DDBJ databases">
        <authorList>
            <person name="Varghese N."/>
            <person name="Submissions S."/>
        </authorList>
    </citation>
    <scope>NUCLEOTIDE SEQUENCE [LARGE SCALE GENOMIC DNA]</scope>
    <source>
        <strain evidence="1 2">DSM 25457</strain>
    </source>
</reference>
<dbReference type="Proteomes" id="UP001158067">
    <property type="component" value="Unassembled WGS sequence"/>
</dbReference>
<sequence>MADSNLQMTPVTREQIDAILPFLPRLEEEGFVAGEWKGRPGQFPWFQFSDETKEFLNAVNLQDWVSPQCRWTEWQDTAKTFIDTPSNIETADAQTIRRLFTTHVRANRFCEGHLAAMFESGHMLLLLKRLKTIRTGMGEL</sequence>
<organism evidence="1 2">
    <name type="scientific">Neorhodopirellula lusitana</name>
    <dbReference type="NCBI Taxonomy" id="445327"/>
    <lineage>
        <taxon>Bacteria</taxon>
        <taxon>Pseudomonadati</taxon>
        <taxon>Planctomycetota</taxon>
        <taxon>Planctomycetia</taxon>
        <taxon>Pirellulales</taxon>
        <taxon>Pirellulaceae</taxon>
        <taxon>Neorhodopirellula</taxon>
    </lineage>
</organism>
<gene>
    <name evidence="1" type="ORF">SAMN06265222_1104</name>
</gene>
<accession>A0ABY1QCB8</accession>
<protein>
    <submittedName>
        <fullName evidence="1">Uncharacterized protein</fullName>
    </submittedName>
</protein>